<evidence type="ECO:0000313" key="3">
    <source>
        <dbReference type="EMBL" id="MBX17737.1"/>
    </source>
</evidence>
<feature type="transmembrane region" description="Helical" evidence="1">
    <location>
        <begin position="59"/>
        <end position="78"/>
    </location>
</feature>
<keyword evidence="1" id="KW-1133">Transmembrane helix</keyword>
<feature type="chain" id="PRO_5015203011" evidence="2">
    <location>
        <begin position="23"/>
        <end position="118"/>
    </location>
</feature>
<evidence type="ECO:0000256" key="1">
    <source>
        <dbReference type="SAM" id="Phobius"/>
    </source>
</evidence>
<name>A0A2P2LIE2_RHIMU</name>
<dbReference type="InterPro" id="IPR036291">
    <property type="entry name" value="NAD(P)-bd_dom_sf"/>
</dbReference>
<dbReference type="Gene3D" id="3.40.50.720">
    <property type="entry name" value="NAD(P)-binding Rossmann-like Domain"/>
    <property type="match status" value="1"/>
</dbReference>
<feature type="signal peptide" evidence="2">
    <location>
        <begin position="1"/>
        <end position="22"/>
    </location>
</feature>
<protein>
    <submittedName>
        <fullName evidence="3">Uncharacterized protein</fullName>
    </submittedName>
</protein>
<keyword evidence="2" id="KW-0732">Signal</keyword>
<keyword evidence="1" id="KW-0472">Membrane</keyword>
<keyword evidence="1" id="KW-0812">Transmembrane</keyword>
<dbReference type="SUPFAM" id="SSF51735">
    <property type="entry name" value="NAD(P)-binding Rossmann-fold domains"/>
    <property type="match status" value="1"/>
</dbReference>
<reference evidence="3" key="1">
    <citation type="submission" date="2018-02" db="EMBL/GenBank/DDBJ databases">
        <title>Rhizophora mucronata_Transcriptome.</title>
        <authorList>
            <person name="Meera S.P."/>
            <person name="Sreeshan A."/>
            <person name="Augustine A."/>
        </authorList>
    </citation>
    <scope>NUCLEOTIDE SEQUENCE</scope>
    <source>
        <tissue evidence="3">Leaf</tissue>
    </source>
</reference>
<proteinExistence type="predicted"/>
<sequence>MQVNHLAPALLSILLFPSLIRGSPSRIINVNSVVSSMVNRSIWYPVHIFTMYTSGNYELALTFLFIGILYGICHSLNCHSSVSIMKLSNLPGVRVVVDASKIVDKMIGDSITKSVKEL</sequence>
<evidence type="ECO:0000256" key="2">
    <source>
        <dbReference type="SAM" id="SignalP"/>
    </source>
</evidence>
<dbReference type="AlphaFoldDB" id="A0A2P2LIE2"/>
<organism evidence="3">
    <name type="scientific">Rhizophora mucronata</name>
    <name type="common">Asiatic mangrove</name>
    <dbReference type="NCBI Taxonomy" id="61149"/>
    <lineage>
        <taxon>Eukaryota</taxon>
        <taxon>Viridiplantae</taxon>
        <taxon>Streptophyta</taxon>
        <taxon>Embryophyta</taxon>
        <taxon>Tracheophyta</taxon>
        <taxon>Spermatophyta</taxon>
        <taxon>Magnoliopsida</taxon>
        <taxon>eudicotyledons</taxon>
        <taxon>Gunneridae</taxon>
        <taxon>Pentapetalae</taxon>
        <taxon>rosids</taxon>
        <taxon>fabids</taxon>
        <taxon>Malpighiales</taxon>
        <taxon>Rhizophoraceae</taxon>
        <taxon>Rhizophora</taxon>
    </lineage>
</organism>
<dbReference type="EMBL" id="GGEC01037253">
    <property type="protein sequence ID" value="MBX17737.1"/>
    <property type="molecule type" value="Transcribed_RNA"/>
</dbReference>
<accession>A0A2P2LIE2</accession>